<accession>A0AAD7E2Y9</accession>
<evidence type="ECO:0000313" key="3">
    <source>
        <dbReference type="Proteomes" id="UP001219525"/>
    </source>
</evidence>
<organism evidence="2 3">
    <name type="scientific">Mycena pura</name>
    <dbReference type="NCBI Taxonomy" id="153505"/>
    <lineage>
        <taxon>Eukaryota</taxon>
        <taxon>Fungi</taxon>
        <taxon>Dikarya</taxon>
        <taxon>Basidiomycota</taxon>
        <taxon>Agaricomycotina</taxon>
        <taxon>Agaricomycetes</taxon>
        <taxon>Agaricomycetidae</taxon>
        <taxon>Agaricales</taxon>
        <taxon>Marasmiineae</taxon>
        <taxon>Mycenaceae</taxon>
        <taxon>Mycena</taxon>
    </lineage>
</organism>
<comment type="caution">
    <text evidence="2">The sequence shown here is derived from an EMBL/GenBank/DDBJ whole genome shotgun (WGS) entry which is preliminary data.</text>
</comment>
<evidence type="ECO:0000256" key="1">
    <source>
        <dbReference type="SAM" id="MobiDB-lite"/>
    </source>
</evidence>
<sequence length="315" mass="34940">MAEPEYDASGVMNILSAAAQPQMHICGTANCYPHADYLKRSPKKGGRTRGNGSSQTLPHQTAFERVADLLQEMLMNMLKVAEDEPGNAHPALEGLDAGQAASAWYSQLQMHPHAKILAMLAVKIFSICVNSMADERTNSTITWLNSPQRGRQDIQTLRDMIQIGKYYNVAGRVSVYRPAVKFRKIDAAALKAVQKLAADSDDSEDEWDEDDEGEEAGRKRKAHIRKIVSDDEDSEGEGDDEDGEGTDADAEKEVVFFFDRDIDPNSAALRDLLALESEEPEPEMSQREKHKSVEVKKTTTAELDWSQIRRGGSKS</sequence>
<dbReference type="Proteomes" id="UP001219525">
    <property type="component" value="Unassembled WGS sequence"/>
</dbReference>
<gene>
    <name evidence="2" type="ORF">GGX14DRAFT_651037</name>
</gene>
<dbReference type="AlphaFoldDB" id="A0AAD7E2Y9"/>
<feature type="compositionally biased region" description="Basic and acidic residues" evidence="1">
    <location>
        <begin position="284"/>
        <end position="299"/>
    </location>
</feature>
<evidence type="ECO:0000313" key="2">
    <source>
        <dbReference type="EMBL" id="KAJ7224559.1"/>
    </source>
</evidence>
<feature type="compositionally biased region" description="Polar residues" evidence="1">
    <location>
        <begin position="50"/>
        <end position="59"/>
    </location>
</feature>
<reference evidence="2" key="1">
    <citation type="submission" date="2023-03" db="EMBL/GenBank/DDBJ databases">
        <title>Massive genome expansion in bonnet fungi (Mycena s.s.) driven by repeated elements and novel gene families across ecological guilds.</title>
        <authorList>
            <consortium name="Lawrence Berkeley National Laboratory"/>
            <person name="Harder C.B."/>
            <person name="Miyauchi S."/>
            <person name="Viragh M."/>
            <person name="Kuo A."/>
            <person name="Thoen E."/>
            <person name="Andreopoulos B."/>
            <person name="Lu D."/>
            <person name="Skrede I."/>
            <person name="Drula E."/>
            <person name="Henrissat B."/>
            <person name="Morin E."/>
            <person name="Kohler A."/>
            <person name="Barry K."/>
            <person name="LaButti K."/>
            <person name="Morin E."/>
            <person name="Salamov A."/>
            <person name="Lipzen A."/>
            <person name="Mereny Z."/>
            <person name="Hegedus B."/>
            <person name="Baldrian P."/>
            <person name="Stursova M."/>
            <person name="Weitz H."/>
            <person name="Taylor A."/>
            <person name="Grigoriev I.V."/>
            <person name="Nagy L.G."/>
            <person name="Martin F."/>
            <person name="Kauserud H."/>
        </authorList>
    </citation>
    <scope>NUCLEOTIDE SEQUENCE</scope>
    <source>
        <strain evidence="2">9144</strain>
    </source>
</reference>
<dbReference type="EMBL" id="JARJCW010000005">
    <property type="protein sequence ID" value="KAJ7224559.1"/>
    <property type="molecule type" value="Genomic_DNA"/>
</dbReference>
<name>A0AAD7E2Y9_9AGAR</name>
<feature type="region of interest" description="Disordered" evidence="1">
    <location>
        <begin position="40"/>
        <end position="59"/>
    </location>
</feature>
<keyword evidence="3" id="KW-1185">Reference proteome</keyword>
<protein>
    <submittedName>
        <fullName evidence="2">Uncharacterized protein</fullName>
    </submittedName>
</protein>
<feature type="region of interest" description="Disordered" evidence="1">
    <location>
        <begin position="274"/>
        <end position="315"/>
    </location>
</feature>
<proteinExistence type="predicted"/>
<feature type="compositionally biased region" description="Acidic residues" evidence="1">
    <location>
        <begin position="230"/>
        <end position="248"/>
    </location>
</feature>
<feature type="region of interest" description="Disordered" evidence="1">
    <location>
        <begin position="198"/>
        <end position="254"/>
    </location>
</feature>
<feature type="compositionally biased region" description="Acidic residues" evidence="1">
    <location>
        <begin position="199"/>
        <end position="214"/>
    </location>
</feature>